<evidence type="ECO:0000313" key="3">
    <source>
        <dbReference type="Proteomes" id="UP001054902"/>
    </source>
</evidence>
<sequence>MGIIDYRKENGLANDAEARPGNTACFNKESVWTFPHDENGKLDFENGSYDEVELCTLKCKYNEEVRLSLGVVKNSQSSGENLAPFVYTNKTLISERDWKKKEKEAIERVLQLENPKNGGWIVVDPSTEGKIYQNDKLTVLKGLSEKREKRFVEVGVEKVVDILSLSESQIETITTKRGAGNGDVTKALLTGFINQAETCQRIHRPPSIDYRKVAGKNPFEARYGEQWKEEIAKSSACSRYLCIHKLIDHVYENTRKHFVGTKYEKNFYFYHDALSLMTSKDAIKYMKEKGIYKHWLLPEAGLFSKEHDPSLKRYQGRPVGNSPELMPLDSCLNRDIHMAVDTACADTAAMKDDDPKKFSMRTPKHGTSAYLRLLQTNVAIRIVQDIDLFPKAVIAISEAEGKLIPDLCARGPYGKRTAAFGQQEKRPQGGYRPRKKESDPKRIDHPDAKEGQLLKMKLSILISEGGTKEEQEKVKVEGVKL</sequence>
<organism evidence="2 3">
    <name type="scientific">Chaetoceros tenuissimus</name>
    <dbReference type="NCBI Taxonomy" id="426638"/>
    <lineage>
        <taxon>Eukaryota</taxon>
        <taxon>Sar</taxon>
        <taxon>Stramenopiles</taxon>
        <taxon>Ochrophyta</taxon>
        <taxon>Bacillariophyta</taxon>
        <taxon>Coscinodiscophyceae</taxon>
        <taxon>Chaetocerotophycidae</taxon>
        <taxon>Chaetocerotales</taxon>
        <taxon>Chaetocerotaceae</taxon>
        <taxon>Chaetoceros</taxon>
    </lineage>
</organism>
<comment type="caution">
    <text evidence="2">The sequence shown here is derived from an EMBL/GenBank/DDBJ whole genome shotgun (WGS) entry which is preliminary data.</text>
</comment>
<feature type="region of interest" description="Disordered" evidence="1">
    <location>
        <begin position="418"/>
        <end position="451"/>
    </location>
</feature>
<accession>A0AAD3CWB6</accession>
<evidence type="ECO:0000256" key="1">
    <source>
        <dbReference type="SAM" id="MobiDB-lite"/>
    </source>
</evidence>
<dbReference type="Proteomes" id="UP001054902">
    <property type="component" value="Unassembled WGS sequence"/>
</dbReference>
<evidence type="ECO:0000313" key="2">
    <source>
        <dbReference type="EMBL" id="GFH53203.1"/>
    </source>
</evidence>
<dbReference type="AlphaFoldDB" id="A0AAD3CWB6"/>
<feature type="compositionally biased region" description="Basic and acidic residues" evidence="1">
    <location>
        <begin position="436"/>
        <end position="451"/>
    </location>
</feature>
<reference evidence="2 3" key="1">
    <citation type="journal article" date="2021" name="Sci. Rep.">
        <title>The genome of the diatom Chaetoceros tenuissimus carries an ancient integrated fragment of an extant virus.</title>
        <authorList>
            <person name="Hongo Y."/>
            <person name="Kimura K."/>
            <person name="Takaki Y."/>
            <person name="Yoshida Y."/>
            <person name="Baba S."/>
            <person name="Kobayashi G."/>
            <person name="Nagasaki K."/>
            <person name="Hano T."/>
            <person name="Tomaru Y."/>
        </authorList>
    </citation>
    <scope>NUCLEOTIDE SEQUENCE [LARGE SCALE GENOMIC DNA]</scope>
    <source>
        <strain evidence="2 3">NIES-3715</strain>
    </source>
</reference>
<gene>
    <name evidence="2" type="ORF">CTEN210_09679</name>
</gene>
<name>A0AAD3CWB6_9STRA</name>
<dbReference type="EMBL" id="BLLK01000046">
    <property type="protein sequence ID" value="GFH53203.1"/>
    <property type="molecule type" value="Genomic_DNA"/>
</dbReference>
<protein>
    <submittedName>
        <fullName evidence="2">Uncharacterized protein</fullName>
    </submittedName>
</protein>
<proteinExistence type="predicted"/>
<keyword evidence="3" id="KW-1185">Reference proteome</keyword>